<sequence length="342" mass="39181">MPRLVGFERKYSDSKLLEKHFEAAIHSGHSRWISSEGRIRVEKLSLDDLSTLSRDSASADYPRSSQSVLEKLLDNYRLVTPMDQPKNGVNRAFHEKEVNTIEYASICQQLRHDLIEYLRILRPQPTPISKIEEDSYRQRCEMEIPWFCTSSVTSKDCNLPFINVTQELSHRNVESDDSDTFSVGSLLEEMGLQRYATHDATLKELTDPTPSINIFYPLERRNTFYFKEDDTKLSTKSISQEVAPCSVTTAITEEPENTKVDNSIKRISVDKGSIDINGGGRKRADSNLVKDIFHASSSGRRLSRSERKQTKVTDVLPNSQKPIIRYVDIHQEPNYGMEQLLF</sequence>
<gene>
    <name evidence="1" type="ORF">K7432_017347</name>
</gene>
<evidence type="ECO:0000313" key="2">
    <source>
        <dbReference type="Proteomes" id="UP001479436"/>
    </source>
</evidence>
<evidence type="ECO:0000313" key="1">
    <source>
        <dbReference type="EMBL" id="KAK9670859.1"/>
    </source>
</evidence>
<proteinExistence type="predicted"/>
<keyword evidence="2" id="KW-1185">Reference proteome</keyword>
<comment type="caution">
    <text evidence="1">The sequence shown here is derived from an EMBL/GenBank/DDBJ whole genome shotgun (WGS) entry which is preliminary data.</text>
</comment>
<dbReference type="EMBL" id="JASJQH010010543">
    <property type="protein sequence ID" value="KAK9670859.1"/>
    <property type="molecule type" value="Genomic_DNA"/>
</dbReference>
<protein>
    <submittedName>
        <fullName evidence="1">Uncharacterized protein</fullName>
    </submittedName>
</protein>
<dbReference type="Proteomes" id="UP001479436">
    <property type="component" value="Unassembled WGS sequence"/>
</dbReference>
<name>A0ABR2VKH5_9FUNG</name>
<organism evidence="1 2">
    <name type="scientific">Basidiobolus ranarum</name>
    <dbReference type="NCBI Taxonomy" id="34480"/>
    <lineage>
        <taxon>Eukaryota</taxon>
        <taxon>Fungi</taxon>
        <taxon>Fungi incertae sedis</taxon>
        <taxon>Zoopagomycota</taxon>
        <taxon>Entomophthoromycotina</taxon>
        <taxon>Basidiobolomycetes</taxon>
        <taxon>Basidiobolales</taxon>
        <taxon>Basidiobolaceae</taxon>
        <taxon>Basidiobolus</taxon>
    </lineage>
</organism>
<reference evidence="1 2" key="1">
    <citation type="submission" date="2023-04" db="EMBL/GenBank/DDBJ databases">
        <title>Genome of Basidiobolus ranarum AG-B5.</title>
        <authorList>
            <person name="Stajich J.E."/>
            <person name="Carter-House D."/>
            <person name="Gryganskyi A."/>
        </authorList>
    </citation>
    <scope>NUCLEOTIDE SEQUENCE [LARGE SCALE GENOMIC DNA]</scope>
    <source>
        <strain evidence="1 2">AG-B5</strain>
    </source>
</reference>
<accession>A0ABR2VKH5</accession>